<dbReference type="EMBL" id="SNYH01000004">
    <property type="protein sequence ID" value="TDQ25716.1"/>
    <property type="molecule type" value="Genomic_DNA"/>
</dbReference>
<evidence type="ECO:0000259" key="1">
    <source>
        <dbReference type="Pfam" id="PF03992"/>
    </source>
</evidence>
<dbReference type="AlphaFoldDB" id="A0A4R6TF11"/>
<reference evidence="2 3" key="1">
    <citation type="submission" date="2019-03" db="EMBL/GenBank/DDBJ databases">
        <title>Genomic Encyclopedia of Type Strains, Phase III (KMG-III): the genomes of soil and plant-associated and newly described type strains.</title>
        <authorList>
            <person name="Whitman W."/>
        </authorList>
    </citation>
    <scope>NUCLEOTIDE SEQUENCE [LARGE SCALE GENOMIC DNA]</scope>
    <source>
        <strain evidence="2 3">CECT 8283</strain>
    </source>
</reference>
<gene>
    <name evidence="2" type="ORF">DFQ07_2144</name>
</gene>
<keyword evidence="2" id="KW-0560">Oxidoreductase</keyword>
<comment type="caution">
    <text evidence="2">The sequence shown here is derived from an EMBL/GenBank/DDBJ whole genome shotgun (WGS) entry which is preliminary data.</text>
</comment>
<accession>A0A4R6TF11</accession>
<dbReference type="GO" id="GO:0004497">
    <property type="term" value="F:monooxygenase activity"/>
    <property type="evidence" value="ECO:0007669"/>
    <property type="project" value="UniProtKB-KW"/>
</dbReference>
<dbReference type="Pfam" id="PF03992">
    <property type="entry name" value="ABM"/>
    <property type="match status" value="1"/>
</dbReference>
<feature type="domain" description="ABM" evidence="1">
    <location>
        <begin position="1"/>
        <end position="67"/>
    </location>
</feature>
<protein>
    <submittedName>
        <fullName evidence="2">Antibiotic biosynthesis monooxygenase</fullName>
    </submittedName>
</protein>
<proteinExistence type="predicted"/>
<sequence>MIVRVFKAIIFSDKQDEFKSFFTKIALPLIKKQEGVIDTVIGLPIDNSSQEFMMISYWRDIESLKKFAGVDWRNAVIDDREKHLIKSVTIDHFMKFE</sequence>
<organism evidence="2 3">
    <name type="scientific">Tenacibaculum caenipelagi</name>
    <dbReference type="NCBI Taxonomy" id="1325435"/>
    <lineage>
        <taxon>Bacteria</taxon>
        <taxon>Pseudomonadati</taxon>
        <taxon>Bacteroidota</taxon>
        <taxon>Flavobacteriia</taxon>
        <taxon>Flavobacteriales</taxon>
        <taxon>Flavobacteriaceae</taxon>
        <taxon>Tenacibaculum</taxon>
    </lineage>
</organism>
<dbReference type="Gene3D" id="3.30.70.100">
    <property type="match status" value="1"/>
</dbReference>
<dbReference type="OrthoDB" id="9798439at2"/>
<dbReference type="InterPro" id="IPR007138">
    <property type="entry name" value="ABM_dom"/>
</dbReference>
<dbReference type="Proteomes" id="UP000295390">
    <property type="component" value="Unassembled WGS sequence"/>
</dbReference>
<keyword evidence="3" id="KW-1185">Reference proteome</keyword>
<dbReference type="RefSeq" id="WP_133536546.1">
    <property type="nucleotide sequence ID" value="NZ_SNYH01000004.1"/>
</dbReference>
<keyword evidence="2" id="KW-0503">Monooxygenase</keyword>
<name>A0A4R6TF11_9FLAO</name>
<evidence type="ECO:0000313" key="2">
    <source>
        <dbReference type="EMBL" id="TDQ25716.1"/>
    </source>
</evidence>
<evidence type="ECO:0000313" key="3">
    <source>
        <dbReference type="Proteomes" id="UP000295390"/>
    </source>
</evidence>
<dbReference type="InterPro" id="IPR011008">
    <property type="entry name" value="Dimeric_a/b-barrel"/>
</dbReference>
<dbReference type="SUPFAM" id="SSF54909">
    <property type="entry name" value="Dimeric alpha+beta barrel"/>
    <property type="match status" value="1"/>
</dbReference>